<feature type="transmembrane region" description="Helical" evidence="1">
    <location>
        <begin position="79"/>
        <end position="99"/>
    </location>
</feature>
<evidence type="ECO:0000313" key="2">
    <source>
        <dbReference type="EMBL" id="AMG72648.1"/>
    </source>
</evidence>
<keyword evidence="3" id="KW-1185">Reference proteome</keyword>
<name>A0AA86GJE7_9SPHN</name>
<feature type="transmembrane region" description="Helical" evidence="1">
    <location>
        <begin position="375"/>
        <end position="393"/>
    </location>
</feature>
<proteinExistence type="predicted"/>
<dbReference type="Proteomes" id="UP000058599">
    <property type="component" value="Chromosome"/>
</dbReference>
<feature type="transmembrane region" description="Helical" evidence="1">
    <location>
        <begin position="399"/>
        <end position="417"/>
    </location>
</feature>
<protein>
    <submittedName>
        <fullName evidence="2">Uncharacterized protein</fullName>
    </submittedName>
</protein>
<feature type="transmembrane region" description="Helical" evidence="1">
    <location>
        <begin position="289"/>
        <end position="307"/>
    </location>
</feature>
<feature type="transmembrane region" description="Helical" evidence="1">
    <location>
        <begin position="133"/>
        <end position="153"/>
    </location>
</feature>
<dbReference type="KEGG" id="sgi:SGRAN_0251"/>
<feature type="transmembrane region" description="Helical" evidence="1">
    <location>
        <begin position="165"/>
        <end position="181"/>
    </location>
</feature>
<feature type="transmembrane region" description="Helical" evidence="1">
    <location>
        <begin position="229"/>
        <end position="246"/>
    </location>
</feature>
<keyword evidence="1" id="KW-0812">Transmembrane</keyword>
<feature type="transmembrane region" description="Helical" evidence="1">
    <location>
        <begin position="201"/>
        <end position="217"/>
    </location>
</feature>
<feature type="transmembrane region" description="Helical" evidence="1">
    <location>
        <begin position="258"/>
        <end position="277"/>
    </location>
</feature>
<evidence type="ECO:0000313" key="3">
    <source>
        <dbReference type="Proteomes" id="UP000058599"/>
    </source>
</evidence>
<evidence type="ECO:0000256" key="1">
    <source>
        <dbReference type="SAM" id="Phobius"/>
    </source>
</evidence>
<gene>
    <name evidence="2" type="ORF">SGRAN_0251</name>
</gene>
<feature type="transmembrane region" description="Helical" evidence="1">
    <location>
        <begin position="106"/>
        <end position="127"/>
    </location>
</feature>
<accession>A0AA86GJE7</accession>
<feature type="transmembrane region" description="Helical" evidence="1">
    <location>
        <begin position="342"/>
        <end position="363"/>
    </location>
</feature>
<reference evidence="2 3" key="1">
    <citation type="journal article" date="2016" name="BMC Genomics">
        <title>Genomic analysis of the nitrate-respiring Sphingopyxis granuli (formerly Sphingomonas macrogoltabida) strain TFA.</title>
        <authorList>
            <person name="Garcia-Romero I."/>
            <person name="Perez-Pulido A.J."/>
            <person name="Gonzalez-Flores Y.E."/>
            <person name="Reyes-Ramirez F."/>
            <person name="Santero E."/>
            <person name="Floriano B."/>
        </authorList>
    </citation>
    <scope>NUCLEOTIDE SEQUENCE [LARGE SCALE GENOMIC DNA]</scope>
    <source>
        <strain evidence="2 3">TFA</strain>
    </source>
</reference>
<keyword evidence="1" id="KW-1133">Transmembrane helix</keyword>
<dbReference type="EMBL" id="CP012199">
    <property type="protein sequence ID" value="AMG72648.1"/>
    <property type="molecule type" value="Genomic_DNA"/>
</dbReference>
<organism evidence="2 3">
    <name type="scientific">Sphingopyxis granuli</name>
    <dbReference type="NCBI Taxonomy" id="267128"/>
    <lineage>
        <taxon>Bacteria</taxon>
        <taxon>Pseudomonadati</taxon>
        <taxon>Pseudomonadota</taxon>
        <taxon>Alphaproteobacteria</taxon>
        <taxon>Sphingomonadales</taxon>
        <taxon>Sphingomonadaceae</taxon>
        <taxon>Sphingopyxis</taxon>
    </lineage>
</organism>
<feature type="transmembrane region" description="Helical" evidence="1">
    <location>
        <begin position="424"/>
        <end position="446"/>
    </location>
</feature>
<sequence>MMPRAPRVPVADRIAVLLWLAVVAVSLAIYRDSIATLDLRDADDYLRLAQVRDLMAGQSWFDITQYRINPADGGGMMHWSRFIDVQIAALIWLFGLFLSPEAAERWAVALYPPLLVLPLLLLMRRVLDRLGDRWQMIAGLFLTATGVTFLHYFAPLRIDHHNWQLVLSVAMLWLALGEPTFRRGLAAALVMAAHVEISLEGFPYLAIFGALFSLEWLRNPAAERRLEGLAAGLIVFPALWLLIFRGRDSFRAVHCDSFSLPYATGVAAAALVLLVGFRLPGFTRCWQRRALLLAIAGAAGAGAFLIFGRPCLDGPFGDLEPLVRSYWYDMVMEGRPIWRQRGGVAAFFLTPTLVGIGAAFWAWRRARDTQRAADWHRMLFVLPCSAVLSLLVLRTSAAAHAYLIPVFAAMGVALWDWSRARRSALARVGGAMVALTAIPAVDVMLVDKALGAISPENAAILNADKATEAEKGCPSSSALAAFAREPAALAFAPLDIGPSILVGTPHSVVATGHHRNHVAMNRVITAFLSDPAAARPIVQDSGARWLVLCTRLPEIRNFARGMPRSLAARLARGEDIPWLTYEAGLSHSTFRVYRILR</sequence>
<dbReference type="RefSeq" id="WP_148650773.1">
    <property type="nucleotide sequence ID" value="NZ_CP012199.1"/>
</dbReference>
<keyword evidence="1" id="KW-0472">Membrane</keyword>
<dbReference type="AlphaFoldDB" id="A0AA86GJE7"/>